<evidence type="ECO:0000313" key="1">
    <source>
        <dbReference type="EMBL" id="QQV75579.1"/>
    </source>
</evidence>
<accession>A0A9E6SQV8</accession>
<proteinExistence type="predicted"/>
<name>A0A9E6SQV8_9RICK</name>
<organism evidence="1 2">
    <name type="scientific">Rickettsia tillamookensis</name>
    <dbReference type="NCBI Taxonomy" id="2761623"/>
    <lineage>
        <taxon>Bacteria</taxon>
        <taxon>Pseudomonadati</taxon>
        <taxon>Pseudomonadota</taxon>
        <taxon>Alphaproteobacteria</taxon>
        <taxon>Rickettsiales</taxon>
        <taxon>Rickettsiaceae</taxon>
        <taxon>Rickettsieae</taxon>
        <taxon>Rickettsia</taxon>
        <taxon>spotted fever group</taxon>
    </lineage>
</organism>
<evidence type="ECO:0008006" key="3">
    <source>
        <dbReference type="Google" id="ProtNLM"/>
    </source>
</evidence>
<dbReference type="Proteomes" id="UP000595296">
    <property type="component" value="Chromosome"/>
</dbReference>
<evidence type="ECO:0000313" key="2">
    <source>
        <dbReference type="Proteomes" id="UP000595296"/>
    </source>
</evidence>
<dbReference type="EMBL" id="CP060138">
    <property type="protein sequence ID" value="QQV75579.1"/>
    <property type="molecule type" value="Genomic_DNA"/>
</dbReference>
<gene>
    <name evidence="1" type="ORF">H6P87_01141</name>
</gene>
<reference evidence="1 2" key="1">
    <citation type="journal article" date="2021" name="Int. J. Syst. Evol. Microbiol.">
        <title>Characterization of a novel transitional group Rickettsia species (Rickettsia tillamookensis sp. nov.) from the western black-legged tick, Ixodes pacificus.</title>
        <authorList>
            <person name="Gauthier D.T."/>
            <person name="Karpathy S.E."/>
            <person name="Grizzard S.L."/>
            <person name="Batra D."/>
            <person name="Rowe L.A."/>
            <person name="Paddock C.D."/>
        </authorList>
    </citation>
    <scope>NUCLEOTIDE SEQUENCE [LARGE SCALE GENOMIC DNA]</scope>
    <source>
        <strain evidence="1 2">Tillamook 23</strain>
    </source>
</reference>
<keyword evidence="2" id="KW-1185">Reference proteome</keyword>
<protein>
    <recommendedName>
        <fullName evidence="3">Phage protein</fullName>
    </recommendedName>
</protein>
<dbReference type="RefSeq" id="WP_202069121.1">
    <property type="nucleotide sequence ID" value="NZ_CP060138.2"/>
</dbReference>
<sequence>MNKKTIKEKFNNVVKAIYNAYNGEITEEQARQAARNFIAFCQKLIEVQTRLEKEKNNKT</sequence>